<dbReference type="RefSeq" id="WP_186743681.1">
    <property type="nucleotide sequence ID" value="NZ_CP060394.1"/>
</dbReference>
<dbReference type="Gene3D" id="1.10.10.1320">
    <property type="entry name" value="Anti-sigma factor, zinc-finger domain"/>
    <property type="match status" value="1"/>
</dbReference>
<dbReference type="KEGG" id="adin:H7849_01560"/>
<accession>A0A7G8BJK7</accession>
<dbReference type="Pfam" id="PF13490">
    <property type="entry name" value="zf-HC2"/>
    <property type="match status" value="1"/>
</dbReference>
<sequence length="91" mass="10597">MPDERIIVEISCFEVWRQISNYVDDDVDPEMKARLEFHFDRCRHCKAILNGTRNVIALVGDEQTFAFDDAISERLTNALSRRIANHSREGE</sequence>
<proteinExistence type="predicted"/>
<evidence type="ECO:0000259" key="1">
    <source>
        <dbReference type="Pfam" id="PF13490"/>
    </source>
</evidence>
<reference evidence="2 3" key="1">
    <citation type="submission" date="2020-08" db="EMBL/GenBank/DDBJ databases">
        <title>Edaphobacter telluris sp. nov. and Acidobacterium dinghuensis sp. nov., two acidobacteria isolated from forest soil.</title>
        <authorList>
            <person name="Fu J."/>
            <person name="Qiu L."/>
        </authorList>
    </citation>
    <scope>NUCLEOTIDE SEQUENCE [LARGE SCALE GENOMIC DNA]</scope>
    <source>
        <strain evidence="2">4Y35</strain>
    </source>
</reference>
<dbReference type="AlphaFoldDB" id="A0A7G8BJK7"/>
<keyword evidence="3" id="KW-1185">Reference proteome</keyword>
<dbReference type="Proteomes" id="UP000515312">
    <property type="component" value="Chromosome"/>
</dbReference>
<name>A0A7G8BJK7_9BACT</name>
<protein>
    <submittedName>
        <fullName evidence="2">Zf-HC2 domain-containing protein</fullName>
    </submittedName>
</protein>
<dbReference type="InterPro" id="IPR027383">
    <property type="entry name" value="Znf_put"/>
</dbReference>
<dbReference type="EMBL" id="CP060394">
    <property type="protein sequence ID" value="QNI32727.1"/>
    <property type="molecule type" value="Genomic_DNA"/>
</dbReference>
<organism evidence="2 3">
    <name type="scientific">Alloacidobacterium dinghuense</name>
    <dbReference type="NCBI Taxonomy" id="2763107"/>
    <lineage>
        <taxon>Bacteria</taxon>
        <taxon>Pseudomonadati</taxon>
        <taxon>Acidobacteriota</taxon>
        <taxon>Terriglobia</taxon>
        <taxon>Terriglobales</taxon>
        <taxon>Acidobacteriaceae</taxon>
        <taxon>Alloacidobacterium</taxon>
    </lineage>
</organism>
<dbReference type="InterPro" id="IPR041916">
    <property type="entry name" value="Anti_sigma_zinc_sf"/>
</dbReference>
<feature type="domain" description="Putative zinc-finger" evidence="1">
    <location>
        <begin position="12"/>
        <end position="45"/>
    </location>
</feature>
<evidence type="ECO:0000313" key="3">
    <source>
        <dbReference type="Proteomes" id="UP000515312"/>
    </source>
</evidence>
<gene>
    <name evidence="2" type="ORF">H7849_01560</name>
</gene>
<evidence type="ECO:0000313" key="2">
    <source>
        <dbReference type="EMBL" id="QNI32727.1"/>
    </source>
</evidence>